<reference evidence="3" key="1">
    <citation type="submission" date="2022-06" db="EMBL/GenBank/DDBJ databases">
        <title>Complete genome sequences of two strains of the flax pathogen Septoria linicola.</title>
        <authorList>
            <person name="Lapalu N."/>
            <person name="Simon A."/>
            <person name="Demenou B."/>
            <person name="Paumier D."/>
            <person name="Guillot M.-P."/>
            <person name="Gout L."/>
            <person name="Valade R."/>
        </authorList>
    </citation>
    <scope>NUCLEOTIDE SEQUENCE</scope>
    <source>
        <strain evidence="3">SE15195</strain>
    </source>
</reference>
<proteinExistence type="predicted"/>
<dbReference type="Proteomes" id="UP001056384">
    <property type="component" value="Chromosome 9"/>
</dbReference>
<name>A0A9Q9B5P9_9PEZI</name>
<gene>
    <name evidence="3" type="ORF">Slin15195_G101350</name>
</gene>
<accession>A0A9Q9B5P9</accession>
<dbReference type="EMBL" id="CP099426">
    <property type="protein sequence ID" value="USW56816.1"/>
    <property type="molecule type" value="Genomic_DNA"/>
</dbReference>
<feature type="region of interest" description="Disordered" evidence="1">
    <location>
        <begin position="28"/>
        <end position="54"/>
    </location>
</feature>
<organism evidence="3 4">
    <name type="scientific">Septoria linicola</name>
    <dbReference type="NCBI Taxonomy" id="215465"/>
    <lineage>
        <taxon>Eukaryota</taxon>
        <taxon>Fungi</taxon>
        <taxon>Dikarya</taxon>
        <taxon>Ascomycota</taxon>
        <taxon>Pezizomycotina</taxon>
        <taxon>Dothideomycetes</taxon>
        <taxon>Dothideomycetidae</taxon>
        <taxon>Mycosphaerellales</taxon>
        <taxon>Mycosphaerellaceae</taxon>
        <taxon>Septoria</taxon>
    </lineage>
</organism>
<keyword evidence="2" id="KW-0732">Signal</keyword>
<keyword evidence="4" id="KW-1185">Reference proteome</keyword>
<evidence type="ECO:0000313" key="4">
    <source>
        <dbReference type="Proteomes" id="UP001056384"/>
    </source>
</evidence>
<feature type="chain" id="PRO_5040113879" evidence="2">
    <location>
        <begin position="21"/>
        <end position="252"/>
    </location>
</feature>
<feature type="signal peptide" evidence="2">
    <location>
        <begin position="1"/>
        <end position="20"/>
    </location>
</feature>
<sequence length="252" mass="26312">MVRTFALGLVAALGAQLTFAAPTAEANQPASYKPAPYKPSKPAPHKPAPKPKAPVCKNRTSQLANFDDLTGIPGSIVNDIPTPYKGLDYVGIGFTTVISTGTGLQPGISPHSGLNYAAINLLTQQQGTPTLTTYYPGSNIDSFDLESFYFGCVVQLATGAAAVPTSCNVQITGYKGSDNSVSNAKQVCSQQFQYNPTTALATVEQAFSGPVSKNCKNLDFAIVTFSLEGGSAALQSLGALVLDDIKYSTCSK</sequence>
<dbReference type="AlphaFoldDB" id="A0A9Q9B5P9"/>
<evidence type="ECO:0000256" key="1">
    <source>
        <dbReference type="SAM" id="MobiDB-lite"/>
    </source>
</evidence>
<evidence type="ECO:0000256" key="2">
    <source>
        <dbReference type="SAM" id="SignalP"/>
    </source>
</evidence>
<protein>
    <submittedName>
        <fullName evidence="3">Uncharacterized protein</fullName>
    </submittedName>
</protein>
<evidence type="ECO:0000313" key="3">
    <source>
        <dbReference type="EMBL" id="USW56816.1"/>
    </source>
</evidence>